<evidence type="ECO:0000313" key="1">
    <source>
        <dbReference type="EMBL" id="KPC62668.1"/>
    </source>
</evidence>
<keyword evidence="2" id="KW-1185">Reference proteome</keyword>
<gene>
    <name evidence="1" type="ORF">ADL29_18155</name>
</gene>
<proteinExistence type="predicted"/>
<evidence type="ECO:0000313" key="2">
    <source>
        <dbReference type="Proteomes" id="UP000037982"/>
    </source>
</evidence>
<dbReference type="PATRIC" id="fig|66876.3.peg.3968"/>
<dbReference type="AlphaFoldDB" id="A0A0N0XUR7"/>
<dbReference type="Proteomes" id="UP000037982">
    <property type="component" value="Unassembled WGS sequence"/>
</dbReference>
<accession>A0A0N0XUR7</accession>
<organism evidence="1 2">
    <name type="scientific">Streptomyces chattanoogensis</name>
    <dbReference type="NCBI Taxonomy" id="66876"/>
    <lineage>
        <taxon>Bacteria</taxon>
        <taxon>Bacillati</taxon>
        <taxon>Actinomycetota</taxon>
        <taxon>Actinomycetes</taxon>
        <taxon>Kitasatosporales</taxon>
        <taxon>Streptomycetaceae</taxon>
        <taxon>Streptomyces</taxon>
    </lineage>
</organism>
<protein>
    <submittedName>
        <fullName evidence="1">Uncharacterized protein</fullName>
    </submittedName>
</protein>
<comment type="caution">
    <text evidence="1">The sequence shown here is derived from an EMBL/GenBank/DDBJ whole genome shotgun (WGS) entry which is preliminary data.</text>
</comment>
<sequence length="195" mass="21756">MSLDPTAHRAYLHHLDGFIRDSKKILDAWDTYSDEHTDPDGWPYDDHAYGLRQTQRDADTAKAFETIRAGARHLLATAETQLAHLPAHTVQNRWGYRGYQVGVLHTALDRLDALHEEWQRARESLPADARPGTPAFDDALAEHHAESWSYLDDWATHGHAIVDINAAAQHAPSLLAPPPTITAVPAPGRTTSVRR</sequence>
<reference evidence="2" key="1">
    <citation type="submission" date="2015-07" db="EMBL/GenBank/DDBJ databases">
        <authorList>
            <person name="Ju K.-S."/>
            <person name="Doroghazi J.R."/>
            <person name="Metcalf W.W."/>
        </authorList>
    </citation>
    <scope>NUCLEOTIDE SEQUENCE [LARGE SCALE GENOMIC DNA]</scope>
    <source>
        <strain evidence="2">NRRL ISP-5002</strain>
    </source>
</reference>
<name>A0A0N0XUR7_9ACTN</name>
<dbReference type="EMBL" id="LGKG01000137">
    <property type="protein sequence ID" value="KPC62668.1"/>
    <property type="molecule type" value="Genomic_DNA"/>
</dbReference>